<dbReference type="InterPro" id="IPR005747">
    <property type="entry name" value="MutS2"/>
</dbReference>
<feature type="coiled-coil region" evidence="4">
    <location>
        <begin position="571"/>
        <end position="598"/>
    </location>
</feature>
<dbReference type="EMBL" id="AGSI01000020">
    <property type="protein sequence ID" value="EIE19122.1"/>
    <property type="molecule type" value="Genomic_DNA"/>
</dbReference>
<evidence type="ECO:0000256" key="2">
    <source>
        <dbReference type="ARBA" id="ARBA00022840"/>
    </source>
</evidence>
<dbReference type="Gene3D" id="3.40.50.300">
    <property type="entry name" value="P-loop containing nucleotide triphosphate hydrolases"/>
    <property type="match status" value="1"/>
</dbReference>
<dbReference type="PANTHER" id="PTHR48466:SF2">
    <property type="entry name" value="OS10G0509000 PROTEIN"/>
    <property type="match status" value="1"/>
</dbReference>
<dbReference type="SMART" id="SM00534">
    <property type="entry name" value="MUTSac"/>
    <property type="match status" value="1"/>
</dbReference>
<dbReference type="InterPro" id="IPR000432">
    <property type="entry name" value="DNA_mismatch_repair_MutS_C"/>
</dbReference>
<dbReference type="PIRSF" id="PIRSF005814">
    <property type="entry name" value="MutS_YshD"/>
    <property type="match status" value="1"/>
</dbReference>
<dbReference type="OrthoDB" id="1924787at2759"/>
<dbReference type="InterPro" id="IPR045076">
    <property type="entry name" value="MutS"/>
</dbReference>
<keyword evidence="4" id="KW-0175">Coiled coil</keyword>
<dbReference type="Proteomes" id="UP000007264">
    <property type="component" value="Unassembled WGS sequence"/>
</dbReference>
<evidence type="ECO:0000256" key="4">
    <source>
        <dbReference type="SAM" id="Coils"/>
    </source>
</evidence>
<name>I0YL53_COCSC</name>
<dbReference type="Pfam" id="PF00488">
    <property type="entry name" value="MutS_V"/>
    <property type="match status" value="1"/>
</dbReference>
<protein>
    <recommendedName>
        <fullName evidence="6">DNA mismatch repair proteins mutS family domain-containing protein</fullName>
    </recommendedName>
</protein>
<dbReference type="GO" id="GO:0005524">
    <property type="term" value="F:ATP binding"/>
    <property type="evidence" value="ECO:0007669"/>
    <property type="project" value="UniProtKB-KW"/>
</dbReference>
<dbReference type="RefSeq" id="XP_005643666.1">
    <property type="nucleotide sequence ID" value="XM_005643609.1"/>
</dbReference>
<dbReference type="AlphaFoldDB" id="I0YL53"/>
<evidence type="ECO:0000256" key="5">
    <source>
        <dbReference type="SAM" id="MobiDB-lite"/>
    </source>
</evidence>
<feature type="region of interest" description="Disordered" evidence="5">
    <location>
        <begin position="342"/>
        <end position="396"/>
    </location>
</feature>
<keyword evidence="8" id="KW-1185">Reference proteome</keyword>
<feature type="domain" description="DNA mismatch repair proteins mutS family" evidence="6">
    <location>
        <begin position="405"/>
        <end position="579"/>
    </location>
</feature>
<sequence>MATLEWPRLCSHVAQFASTTLGRQEALQLQLLAETRAVNVLEAEYAADLDFGGISTSVAQEGIKRASRGGMLTAAQLAAVAGLLAGAVRLQRAILSAAGQEGRLTEESALWPVVSTVKGLPGHAEIVAGVNSALDEGAKVREGASEDVRRTRGRCRTLEGRLRSLLKGFQGEVSEQSGRLCCGRLCVAVAAAEKPPRGVLLGSAAGIIYLEPPAAVPLNNELAAARGEAYAAEEAVLWRLTGLVVDAEEDVRRALEIVLWLDLTAAKARYGRWINGELPTFAEFARTTKARTSRQKEAQALQRATASPKEADDEFLIRLRRLRHPLLHADYLIWKEAAARNQPQSSRAASAGPLRRLSNRKDVMARNSGMLVEDEPSEEEAASEEGHEGTPKPPVPIDICMKPDTRCVIITGPNTGGKTATLKAFGLAVLMAKAGLPVPAAAPVRLAPFSGVLADIGDEQSLAANLSTFSGHLRRIQALRREADGRSLVLLDEVGTGTDPAEGAALGIALLRALAAGGARGAAITDGRFENASVEFDEAALAPTYRLMWGIPGRSNALNIASRLGLNADIIADARDRMGTAQAEVDDAIAELEGLRKAAEGDEVAGIKLKKQATTIQVKLSQMR</sequence>
<dbReference type="SUPFAM" id="SSF48334">
    <property type="entry name" value="DNA repair protein MutS, domain III"/>
    <property type="match status" value="1"/>
</dbReference>
<evidence type="ECO:0000313" key="7">
    <source>
        <dbReference type="EMBL" id="EIE19122.1"/>
    </source>
</evidence>
<keyword evidence="3" id="KW-0238">DNA-binding</keyword>
<dbReference type="PANTHER" id="PTHR48466">
    <property type="entry name" value="OS10G0509000 PROTEIN-RELATED"/>
    <property type="match status" value="1"/>
</dbReference>
<dbReference type="InterPro" id="IPR027417">
    <property type="entry name" value="P-loop_NTPase"/>
</dbReference>
<organism evidence="7 8">
    <name type="scientific">Coccomyxa subellipsoidea (strain C-169)</name>
    <name type="common">Green microalga</name>
    <dbReference type="NCBI Taxonomy" id="574566"/>
    <lineage>
        <taxon>Eukaryota</taxon>
        <taxon>Viridiplantae</taxon>
        <taxon>Chlorophyta</taxon>
        <taxon>core chlorophytes</taxon>
        <taxon>Trebouxiophyceae</taxon>
        <taxon>Trebouxiophyceae incertae sedis</taxon>
        <taxon>Coccomyxaceae</taxon>
        <taxon>Coccomyxa</taxon>
        <taxon>Coccomyxa subellipsoidea</taxon>
    </lineage>
</organism>
<evidence type="ECO:0000259" key="6">
    <source>
        <dbReference type="SMART" id="SM00534"/>
    </source>
</evidence>
<keyword evidence="1" id="KW-0547">Nucleotide-binding</keyword>
<gene>
    <name evidence="7" type="ORF">COCSUDRAFT_38365</name>
</gene>
<reference evidence="7 8" key="1">
    <citation type="journal article" date="2012" name="Genome Biol.">
        <title>The genome of the polar eukaryotic microalga coccomyxa subellipsoidea reveals traits of cold adaptation.</title>
        <authorList>
            <person name="Blanc G."/>
            <person name="Agarkova I."/>
            <person name="Grimwood J."/>
            <person name="Kuo A."/>
            <person name="Brueggeman A."/>
            <person name="Dunigan D."/>
            <person name="Gurnon J."/>
            <person name="Ladunga I."/>
            <person name="Lindquist E."/>
            <person name="Lucas S."/>
            <person name="Pangilinan J."/>
            <person name="Proschold T."/>
            <person name="Salamov A."/>
            <person name="Schmutz J."/>
            <person name="Weeks D."/>
            <person name="Yamada T."/>
            <person name="Claverie J.M."/>
            <person name="Grigoriev I."/>
            <person name="Van Etten J."/>
            <person name="Lomsadze A."/>
            <person name="Borodovsky M."/>
        </authorList>
    </citation>
    <scope>NUCLEOTIDE SEQUENCE [LARGE SCALE GENOMIC DNA]</scope>
    <source>
        <strain evidence="7 8">C-169</strain>
    </source>
</reference>
<feature type="compositionally biased region" description="Acidic residues" evidence="5">
    <location>
        <begin position="372"/>
        <end position="383"/>
    </location>
</feature>
<dbReference type="GO" id="GO:0140664">
    <property type="term" value="F:ATP-dependent DNA damage sensor activity"/>
    <property type="evidence" value="ECO:0007669"/>
    <property type="project" value="InterPro"/>
</dbReference>
<dbReference type="SUPFAM" id="SSF52540">
    <property type="entry name" value="P-loop containing nucleoside triphosphate hydrolases"/>
    <property type="match status" value="1"/>
</dbReference>
<dbReference type="KEGG" id="csl:COCSUDRAFT_38365"/>
<dbReference type="eggNOG" id="ENOG502QT8G">
    <property type="taxonomic scope" value="Eukaryota"/>
</dbReference>
<comment type="caution">
    <text evidence="7">The sequence shown here is derived from an EMBL/GenBank/DDBJ whole genome shotgun (WGS) entry which is preliminary data.</text>
</comment>
<proteinExistence type="predicted"/>
<dbReference type="GO" id="GO:0006298">
    <property type="term" value="P:mismatch repair"/>
    <property type="evidence" value="ECO:0007669"/>
    <property type="project" value="InterPro"/>
</dbReference>
<evidence type="ECO:0000256" key="3">
    <source>
        <dbReference type="ARBA" id="ARBA00023125"/>
    </source>
</evidence>
<dbReference type="STRING" id="574566.I0YL53"/>
<dbReference type="InterPro" id="IPR036187">
    <property type="entry name" value="DNA_mismatch_repair_MutS_sf"/>
</dbReference>
<dbReference type="GO" id="GO:0030983">
    <property type="term" value="F:mismatched DNA binding"/>
    <property type="evidence" value="ECO:0007669"/>
    <property type="project" value="InterPro"/>
</dbReference>
<dbReference type="GO" id="GO:0045910">
    <property type="term" value="P:negative regulation of DNA recombination"/>
    <property type="evidence" value="ECO:0007669"/>
    <property type="project" value="InterPro"/>
</dbReference>
<accession>I0YL53</accession>
<keyword evidence="2" id="KW-0067">ATP-binding</keyword>
<evidence type="ECO:0000256" key="1">
    <source>
        <dbReference type="ARBA" id="ARBA00022741"/>
    </source>
</evidence>
<dbReference type="GO" id="GO:0016887">
    <property type="term" value="F:ATP hydrolysis activity"/>
    <property type="evidence" value="ECO:0007669"/>
    <property type="project" value="InterPro"/>
</dbReference>
<dbReference type="GO" id="GO:0004519">
    <property type="term" value="F:endonuclease activity"/>
    <property type="evidence" value="ECO:0007669"/>
    <property type="project" value="InterPro"/>
</dbReference>
<evidence type="ECO:0000313" key="8">
    <source>
        <dbReference type="Proteomes" id="UP000007264"/>
    </source>
</evidence>
<dbReference type="GeneID" id="17037052"/>